<sequence length="61" mass="6766">MLYSNNVHCTARRTMRTEVTHLQVLHETLCGVDDWAERVRTIAAAAGVPQSHHVAQGAARQ</sequence>
<dbReference type="STRING" id="29421.B2M20_02075"/>
<reference evidence="1 2" key="1">
    <citation type="submission" date="2017-02" db="EMBL/GenBank/DDBJ databases">
        <title>Genome sequence of the nitrite-oxidizing bacterium Nitrobacter vulgaris strain Ab1.</title>
        <authorList>
            <person name="Mellbye B.L."/>
            <person name="Davis E.W."/>
            <person name="Spieck E."/>
            <person name="Chang J.H."/>
            <person name="Bottomley P.J."/>
            <person name="Sayavedra-Soto L.A."/>
        </authorList>
    </citation>
    <scope>NUCLEOTIDE SEQUENCE [LARGE SCALE GENOMIC DNA]</scope>
    <source>
        <strain evidence="1 2">Ab1</strain>
    </source>
</reference>
<accession>A0A1V4I256</accession>
<proteinExistence type="predicted"/>
<gene>
    <name evidence="1" type="ORF">B2M20_02075</name>
</gene>
<organism evidence="1 2">
    <name type="scientific">Nitrobacter vulgaris</name>
    <dbReference type="NCBI Taxonomy" id="29421"/>
    <lineage>
        <taxon>Bacteria</taxon>
        <taxon>Pseudomonadati</taxon>
        <taxon>Pseudomonadota</taxon>
        <taxon>Alphaproteobacteria</taxon>
        <taxon>Hyphomicrobiales</taxon>
        <taxon>Nitrobacteraceae</taxon>
        <taxon>Nitrobacter</taxon>
    </lineage>
</organism>
<evidence type="ECO:0000313" key="2">
    <source>
        <dbReference type="Proteomes" id="UP000189940"/>
    </source>
</evidence>
<name>A0A1V4I256_NITVU</name>
<keyword evidence="2" id="KW-1185">Reference proteome</keyword>
<evidence type="ECO:0000313" key="1">
    <source>
        <dbReference type="EMBL" id="OPH84311.1"/>
    </source>
</evidence>
<dbReference type="AlphaFoldDB" id="A0A1V4I256"/>
<protein>
    <submittedName>
        <fullName evidence="1">Uncharacterized protein</fullName>
    </submittedName>
</protein>
<comment type="caution">
    <text evidence="1">The sequence shown here is derived from an EMBL/GenBank/DDBJ whole genome shotgun (WGS) entry which is preliminary data.</text>
</comment>
<dbReference type="EMBL" id="MWPQ01000005">
    <property type="protein sequence ID" value="OPH84311.1"/>
    <property type="molecule type" value="Genomic_DNA"/>
</dbReference>
<dbReference type="Proteomes" id="UP000189940">
    <property type="component" value="Unassembled WGS sequence"/>
</dbReference>